<dbReference type="EMBL" id="KY368639">
    <property type="protein sequence ID" value="APZ82272.1"/>
    <property type="molecule type" value="Genomic_DNA"/>
</dbReference>
<evidence type="ECO:0000313" key="1">
    <source>
        <dbReference type="EMBL" id="APZ82272.1"/>
    </source>
</evidence>
<dbReference type="Proteomes" id="UP000224660">
    <property type="component" value="Segment"/>
</dbReference>
<name>A0A217EQG9_9CAUD</name>
<gene>
    <name evidence="1" type="ORF">Goe2_c03200</name>
</gene>
<reference evidence="1 2" key="1">
    <citation type="journal article" date="2017" name="Viruses">
        <title>Characterization of Bacillus subtilis Viruses vB_BsuM-Goe2 and vB_BsuM-Goe3.</title>
        <authorList>
            <person name="Willms I.M."/>
            <person name="Hoppert M."/>
            <person name="Hertel R."/>
        </authorList>
    </citation>
    <scope>NUCLEOTIDE SEQUENCE [LARGE SCALE GENOMIC DNA]</scope>
</reference>
<organism evidence="1 2">
    <name type="scientific">Bacillus phage vB_BsuM-Goe2</name>
    <dbReference type="NCBI Taxonomy" id="1933062"/>
    <lineage>
        <taxon>Viruses</taxon>
        <taxon>Duplodnaviria</taxon>
        <taxon>Heunggongvirae</taxon>
        <taxon>Uroviricota</taxon>
        <taxon>Caudoviricetes</taxon>
        <taxon>Herelleviridae</taxon>
        <taxon>Spounavirinae</taxon>
        <taxon>Okubovirus</taxon>
        <taxon>Okubovirus camphawk</taxon>
    </lineage>
</organism>
<protein>
    <submittedName>
        <fullName evidence="1">Uncharacterized protein</fullName>
    </submittedName>
</protein>
<accession>A0A217EQG9</accession>
<evidence type="ECO:0000313" key="2">
    <source>
        <dbReference type="Proteomes" id="UP000224660"/>
    </source>
</evidence>
<proteinExistence type="predicted"/>
<sequence>MNKPYIEAPVHDIDDDLASFIYTMIPEQYTNNGALTVEQVRLLGTANQNIQVKDLIMALSFLLNGAFEDNHIFIRVKSDKLFPYVKRVLRALLGDHSLVSGYGEGMIHKQGIMISHKFEHAVSLKFSGGYIITLDDGTLYEKHKYDGFIVDPA</sequence>